<comment type="similarity">
    <text evidence="11 12">Belongs to the TonB-dependent receptor family.</text>
</comment>
<dbReference type="RefSeq" id="WP_205442116.1">
    <property type="nucleotide sequence ID" value="NZ_CP061510.1"/>
</dbReference>
<comment type="subcellular location">
    <subcellularLocation>
        <location evidence="1 11">Cell outer membrane</location>
        <topology evidence="1 11">Multi-pass membrane protein</topology>
    </subcellularLocation>
</comment>
<dbReference type="CDD" id="cd01347">
    <property type="entry name" value="ligand_gated_channel"/>
    <property type="match status" value="1"/>
</dbReference>
<dbReference type="Pfam" id="PF07715">
    <property type="entry name" value="Plug"/>
    <property type="match status" value="1"/>
</dbReference>
<accession>A0ABX7K995</accession>
<evidence type="ECO:0000259" key="15">
    <source>
        <dbReference type="Pfam" id="PF07715"/>
    </source>
</evidence>
<dbReference type="PROSITE" id="PS52016">
    <property type="entry name" value="TONB_DEPENDENT_REC_3"/>
    <property type="match status" value="1"/>
</dbReference>
<gene>
    <name evidence="16" type="ORF">IDJ81_14520</name>
</gene>
<evidence type="ECO:0000256" key="7">
    <source>
        <dbReference type="ARBA" id="ARBA00023065"/>
    </source>
</evidence>
<dbReference type="PANTHER" id="PTHR32552:SF81">
    <property type="entry name" value="TONB-DEPENDENT OUTER MEMBRANE RECEPTOR"/>
    <property type="match status" value="1"/>
</dbReference>
<keyword evidence="9 11" id="KW-0472">Membrane</keyword>
<evidence type="ECO:0000256" key="5">
    <source>
        <dbReference type="ARBA" id="ARBA00022692"/>
    </source>
</evidence>
<evidence type="ECO:0000256" key="8">
    <source>
        <dbReference type="ARBA" id="ARBA00023077"/>
    </source>
</evidence>
<evidence type="ECO:0000256" key="13">
    <source>
        <dbReference type="SAM" id="SignalP"/>
    </source>
</evidence>
<keyword evidence="5 11" id="KW-0812">Transmembrane</keyword>
<dbReference type="InterPro" id="IPR039426">
    <property type="entry name" value="TonB-dep_rcpt-like"/>
</dbReference>
<keyword evidence="10 11" id="KW-0998">Cell outer membrane</keyword>
<keyword evidence="13" id="KW-0732">Signal</keyword>
<evidence type="ECO:0000256" key="12">
    <source>
        <dbReference type="RuleBase" id="RU003357"/>
    </source>
</evidence>
<dbReference type="InterPro" id="IPR000531">
    <property type="entry name" value="Beta-barrel_TonB"/>
</dbReference>
<evidence type="ECO:0000256" key="9">
    <source>
        <dbReference type="ARBA" id="ARBA00023136"/>
    </source>
</evidence>
<dbReference type="Proteomes" id="UP000663637">
    <property type="component" value="Chromosome"/>
</dbReference>
<keyword evidence="17" id="KW-1185">Reference proteome</keyword>
<dbReference type="SUPFAM" id="SSF56935">
    <property type="entry name" value="Porins"/>
    <property type="match status" value="1"/>
</dbReference>
<evidence type="ECO:0000313" key="16">
    <source>
        <dbReference type="EMBL" id="QSB44488.1"/>
    </source>
</evidence>
<keyword evidence="2 11" id="KW-0813">Transport</keyword>
<feature type="signal peptide" evidence="13">
    <location>
        <begin position="1"/>
        <end position="25"/>
    </location>
</feature>
<dbReference type="EMBL" id="CP061510">
    <property type="protein sequence ID" value="QSB44488.1"/>
    <property type="molecule type" value="Genomic_DNA"/>
</dbReference>
<dbReference type="PANTHER" id="PTHR32552">
    <property type="entry name" value="FERRICHROME IRON RECEPTOR-RELATED"/>
    <property type="match status" value="1"/>
</dbReference>
<evidence type="ECO:0000256" key="10">
    <source>
        <dbReference type="ARBA" id="ARBA00023237"/>
    </source>
</evidence>
<dbReference type="Gene3D" id="2.40.170.20">
    <property type="entry name" value="TonB-dependent receptor, beta-barrel domain"/>
    <property type="match status" value="1"/>
</dbReference>
<organism evidence="16 17">
    <name type="scientific">Tsuneonella flava</name>
    <dbReference type="NCBI Taxonomy" id="2055955"/>
    <lineage>
        <taxon>Bacteria</taxon>
        <taxon>Pseudomonadati</taxon>
        <taxon>Pseudomonadota</taxon>
        <taxon>Alphaproteobacteria</taxon>
        <taxon>Sphingomonadales</taxon>
        <taxon>Erythrobacteraceae</taxon>
        <taxon>Tsuneonella</taxon>
    </lineage>
</organism>
<keyword evidence="8 12" id="KW-0798">TonB box</keyword>
<proteinExistence type="inferred from homology"/>
<reference evidence="16 17" key="1">
    <citation type="submission" date="2020-09" db="EMBL/GenBank/DDBJ databases">
        <title>Complete genome sequence of altererythrobacter flavus SS-21NJ, isolated from Dongying oil sludge in Shandong province.</title>
        <authorList>
            <person name="Sun S."/>
            <person name="Zhang Z."/>
        </authorList>
    </citation>
    <scope>NUCLEOTIDE SEQUENCE [LARGE SCALE GENOMIC DNA]</scope>
    <source>
        <strain evidence="16 17">SS-21NJ</strain>
    </source>
</reference>
<keyword evidence="4" id="KW-0410">Iron transport</keyword>
<keyword evidence="7" id="KW-0406">Ion transport</keyword>
<dbReference type="Pfam" id="PF00593">
    <property type="entry name" value="TonB_dep_Rec_b-barrel"/>
    <property type="match status" value="1"/>
</dbReference>
<evidence type="ECO:0000256" key="1">
    <source>
        <dbReference type="ARBA" id="ARBA00004571"/>
    </source>
</evidence>
<evidence type="ECO:0000256" key="6">
    <source>
        <dbReference type="ARBA" id="ARBA00023004"/>
    </source>
</evidence>
<feature type="chain" id="PRO_5045580515" evidence="13">
    <location>
        <begin position="26"/>
        <end position="721"/>
    </location>
</feature>
<sequence length="721" mass="78141">MARRVSLGVSTVIIGYLCCGSTAQAQEKNPEAQTADSEIVVTALKRSESAQRIPASISAVSGEALEQQGILDVRDIAKIIPNLNWGEHLGTTLITIRGVGSNVESGVTEPTVAMYVDGTFLPRSTMATLRAIDLDRVEVLRGPQGTLYGRNATGGAINFISAKPTRTLSGRVELSAGGRNERGISGFVSGPITDGVYFRLSGGREKQDGFIKVLNTGQTIGGVDANYFRAAARLEPLPNLTIDLSYRFDRNTAPVAIQQLIDPSPLAPPSGQTTEPNRIVADGPFRGYSRTSIASGTINWEASDHLTIRSITSHVSHLSDLDLDGDATSTPFYDVINFNRPSKSFSQELSLVGESGRLSFILGGFYFHEDAQATLPLVFGAVGGPASSLPAGAVLSQGVVSETSNLAAFVDATYKITDAFRLNLGLRYNHENNDYTQRLSIDPVLPLTSVDLHTSTNKLLPKVALQFDLAPDVSSYLQWSRGFKSGGANWPGSGGELFGPTLGLYQPEQLDAYELGFKSRLLGRRLTANFAAFYYDYQGLQITQVVPPNTTLISNANARIYGLEADLQFQVTDAFRLQLAPTFMHARYKDFVSIDPVYNYTANLDGSPLTRAPDFTLNGSATYRAELGGELLSALILNGSVYHSSRTVLRYYNNPGESQAPYTTANLSATLEDASGKTRLSLFVHNLFDETYLQNIINFGLGRFGNYAPPRTWGVRLVRDF</sequence>
<dbReference type="InterPro" id="IPR036942">
    <property type="entry name" value="Beta-barrel_TonB_sf"/>
</dbReference>
<keyword evidence="3 11" id="KW-1134">Transmembrane beta strand</keyword>
<keyword evidence="16" id="KW-0675">Receptor</keyword>
<evidence type="ECO:0000256" key="3">
    <source>
        <dbReference type="ARBA" id="ARBA00022452"/>
    </source>
</evidence>
<evidence type="ECO:0000313" key="17">
    <source>
        <dbReference type="Proteomes" id="UP000663637"/>
    </source>
</evidence>
<feature type="domain" description="TonB-dependent receptor plug" evidence="15">
    <location>
        <begin position="50"/>
        <end position="156"/>
    </location>
</feature>
<dbReference type="InterPro" id="IPR012910">
    <property type="entry name" value="Plug_dom"/>
</dbReference>
<evidence type="ECO:0000259" key="14">
    <source>
        <dbReference type="Pfam" id="PF00593"/>
    </source>
</evidence>
<evidence type="ECO:0000256" key="2">
    <source>
        <dbReference type="ARBA" id="ARBA00022448"/>
    </source>
</evidence>
<name>A0ABX7K995_9SPHN</name>
<keyword evidence="6" id="KW-0408">Iron</keyword>
<evidence type="ECO:0000256" key="11">
    <source>
        <dbReference type="PROSITE-ProRule" id="PRU01360"/>
    </source>
</evidence>
<protein>
    <submittedName>
        <fullName evidence="16">TonB-dependent receptor</fullName>
    </submittedName>
</protein>
<evidence type="ECO:0000256" key="4">
    <source>
        <dbReference type="ARBA" id="ARBA00022496"/>
    </source>
</evidence>
<feature type="domain" description="TonB-dependent receptor-like beta-barrel" evidence="14">
    <location>
        <begin position="243"/>
        <end position="687"/>
    </location>
</feature>